<protein>
    <recommendedName>
        <fullName evidence="2">Protein G-related albumin-binding (GA) module domain-containing protein</fullName>
    </recommendedName>
</protein>
<dbReference type="EMBL" id="ASVY01000003">
    <property type="protein sequence ID" value="EOT60105.1"/>
    <property type="molecule type" value="Genomic_DNA"/>
</dbReference>
<dbReference type="Pfam" id="PF01468">
    <property type="entry name" value="GA"/>
    <property type="match status" value="1"/>
</dbReference>
<dbReference type="RefSeq" id="WP_010761976.1">
    <property type="nucleotide sequence ID" value="NZ_KB946316.1"/>
</dbReference>
<comment type="caution">
    <text evidence="3">The sequence shown here is derived from an EMBL/GenBank/DDBJ whole genome shotgun (WGS) entry which is preliminary data.</text>
</comment>
<organism evidence="3 5">
    <name type="scientific">Enterococcus haemoperoxidus ATCC BAA-382</name>
    <dbReference type="NCBI Taxonomy" id="1158608"/>
    <lineage>
        <taxon>Bacteria</taxon>
        <taxon>Bacillati</taxon>
        <taxon>Bacillota</taxon>
        <taxon>Bacilli</taxon>
        <taxon>Lactobacillales</taxon>
        <taxon>Enterococcaceae</taxon>
        <taxon>Enterococcus</taxon>
    </lineage>
</organism>
<name>R2SVJ2_9ENTE</name>
<dbReference type="PATRIC" id="fig|1158608.3.peg.1751"/>
<sequence length="222" mass="24373">MKKMTVLSLIIGSTMAAVMLTQPGSEVQAASKNISVEAKHSDSDFESAKQNALQEIIDVTNLVSISTSSDEFTKGVEALNQINAAKTIKEINNILADVEGTAAHKVLFDARENAKQEIVSLTNFTTLSSNSEEFRRVMAILNKVSSQKNIDEINATVATVKEQQELKEVKQKTARKIAELTNLTLLDTNSKEFKQIANVITQINIATSVSEVNEIMNKFLQK</sequence>
<feature type="signal peptide" evidence="1">
    <location>
        <begin position="1"/>
        <end position="16"/>
    </location>
</feature>
<keyword evidence="6" id="KW-1185">Reference proteome</keyword>
<reference evidence="4 6" key="2">
    <citation type="submission" date="2013-03" db="EMBL/GenBank/DDBJ databases">
        <title>The Genome Sequence of Enterococcus haemoperoxidus BAA-382 (PacBio/Illumina hybrid assembly).</title>
        <authorList>
            <consortium name="The Broad Institute Genomics Platform"/>
            <consortium name="The Broad Institute Genome Sequencing Center for Infectious Disease"/>
            <person name="Earl A."/>
            <person name="Russ C."/>
            <person name="Gilmore M."/>
            <person name="Surin D."/>
            <person name="Walker B."/>
            <person name="Young S."/>
            <person name="Zeng Q."/>
            <person name="Gargeya S."/>
            <person name="Fitzgerald M."/>
            <person name="Haas B."/>
            <person name="Abouelleil A."/>
            <person name="Allen A.W."/>
            <person name="Alvarado L."/>
            <person name="Arachchi H.M."/>
            <person name="Berlin A.M."/>
            <person name="Chapman S.B."/>
            <person name="Gainer-Dewar J."/>
            <person name="Goldberg J."/>
            <person name="Griggs A."/>
            <person name="Gujja S."/>
            <person name="Hansen M."/>
            <person name="Howarth C."/>
            <person name="Imamovic A."/>
            <person name="Ireland A."/>
            <person name="Larimer J."/>
            <person name="McCowan C."/>
            <person name="Murphy C."/>
            <person name="Pearson M."/>
            <person name="Poon T.W."/>
            <person name="Priest M."/>
            <person name="Roberts A."/>
            <person name="Saif S."/>
            <person name="Shea T."/>
            <person name="Sisk P."/>
            <person name="Sykes S."/>
            <person name="Wortman J."/>
            <person name="Nusbaum C."/>
            <person name="Birren B."/>
        </authorList>
    </citation>
    <scope>NUCLEOTIDE SEQUENCE [LARGE SCALE GENOMIC DNA]</scope>
    <source>
        <strain evidence="4 6">ATCC BAA-382</strain>
    </source>
</reference>
<evidence type="ECO:0000313" key="4">
    <source>
        <dbReference type="EMBL" id="EOT60105.1"/>
    </source>
</evidence>
<gene>
    <name evidence="4" type="ORF">I583_02740</name>
    <name evidence="3" type="ORF">UAW_01774</name>
</gene>
<accession>R2SVJ2</accession>
<feature type="domain" description="Protein G-related albumin-binding (GA) module" evidence="2">
    <location>
        <begin position="163"/>
        <end position="218"/>
    </location>
</feature>
<dbReference type="EMBL" id="AJAR01000015">
    <property type="protein sequence ID" value="EOH96816.1"/>
    <property type="molecule type" value="Genomic_DNA"/>
</dbReference>
<proteinExistence type="predicted"/>
<keyword evidence="1" id="KW-0732">Signal</keyword>
<evidence type="ECO:0000313" key="3">
    <source>
        <dbReference type="EMBL" id="EOH96816.1"/>
    </source>
</evidence>
<evidence type="ECO:0000256" key="1">
    <source>
        <dbReference type="SAM" id="SignalP"/>
    </source>
</evidence>
<dbReference type="InterPro" id="IPR002988">
    <property type="entry name" value="GA_module"/>
</dbReference>
<dbReference type="AlphaFoldDB" id="R2SVJ2"/>
<evidence type="ECO:0000313" key="5">
    <source>
        <dbReference type="Proteomes" id="UP000013858"/>
    </source>
</evidence>
<feature type="chain" id="PRO_5039031544" description="Protein G-related albumin-binding (GA) module domain-containing protein" evidence="1">
    <location>
        <begin position="17"/>
        <end position="222"/>
    </location>
</feature>
<evidence type="ECO:0000313" key="6">
    <source>
        <dbReference type="Proteomes" id="UP000014197"/>
    </source>
</evidence>
<evidence type="ECO:0000259" key="2">
    <source>
        <dbReference type="Pfam" id="PF01468"/>
    </source>
</evidence>
<dbReference type="Proteomes" id="UP000014197">
    <property type="component" value="Unassembled WGS sequence"/>
</dbReference>
<dbReference type="Proteomes" id="UP000013858">
    <property type="component" value="Unassembled WGS sequence"/>
</dbReference>
<reference evidence="3 5" key="1">
    <citation type="submission" date="2013-02" db="EMBL/GenBank/DDBJ databases">
        <title>The Genome Sequence of Enterococcus haemoperoxidus BAA-382.</title>
        <authorList>
            <consortium name="The Broad Institute Genome Sequencing Platform"/>
            <consortium name="The Broad Institute Genome Sequencing Center for Infectious Disease"/>
            <person name="Earl A.M."/>
            <person name="Gilmore M.S."/>
            <person name="Lebreton F."/>
            <person name="Walker B."/>
            <person name="Young S.K."/>
            <person name="Zeng Q."/>
            <person name="Gargeya S."/>
            <person name="Fitzgerald M."/>
            <person name="Haas B."/>
            <person name="Abouelleil A."/>
            <person name="Alvarado L."/>
            <person name="Arachchi H.M."/>
            <person name="Berlin A.M."/>
            <person name="Chapman S.B."/>
            <person name="Dewar J."/>
            <person name="Goldberg J."/>
            <person name="Griggs A."/>
            <person name="Gujja S."/>
            <person name="Hansen M."/>
            <person name="Howarth C."/>
            <person name="Imamovic A."/>
            <person name="Larimer J."/>
            <person name="McCowan C."/>
            <person name="Murphy C."/>
            <person name="Neiman D."/>
            <person name="Pearson M."/>
            <person name="Priest M."/>
            <person name="Roberts A."/>
            <person name="Saif S."/>
            <person name="Shea T."/>
            <person name="Sisk P."/>
            <person name="Sykes S."/>
            <person name="Wortman J."/>
            <person name="Nusbaum C."/>
            <person name="Birren B."/>
        </authorList>
    </citation>
    <scope>NUCLEOTIDE SEQUENCE [LARGE SCALE GENOMIC DNA]</scope>
    <source>
        <strain evidence="3 5">ATCC BAA-382</strain>
    </source>
</reference>